<gene>
    <name evidence="2" type="primary">OSJNBa0022O02.17</name>
</gene>
<dbReference type="EMBL" id="AP004992">
    <property type="protein sequence ID" value="BAD36003.1"/>
    <property type="molecule type" value="Genomic_DNA"/>
</dbReference>
<reference evidence="3" key="1">
    <citation type="journal article" date="2005" name="Nature">
        <title>The map-based sequence of the rice genome.</title>
        <authorList>
            <consortium name="International rice genome sequencing project (IRGSP)"/>
            <person name="Matsumoto T."/>
            <person name="Wu J."/>
            <person name="Kanamori H."/>
            <person name="Katayose Y."/>
            <person name="Fujisawa M."/>
            <person name="Namiki N."/>
            <person name="Mizuno H."/>
            <person name="Yamamoto K."/>
            <person name="Antonio B.A."/>
            <person name="Baba T."/>
            <person name="Sakata K."/>
            <person name="Nagamura Y."/>
            <person name="Aoki H."/>
            <person name="Arikawa K."/>
            <person name="Arita K."/>
            <person name="Bito T."/>
            <person name="Chiden Y."/>
            <person name="Fujitsuka N."/>
            <person name="Fukunaka R."/>
            <person name="Hamada M."/>
            <person name="Harada C."/>
            <person name="Hayashi A."/>
            <person name="Hijishita S."/>
            <person name="Honda M."/>
            <person name="Hosokawa S."/>
            <person name="Ichikawa Y."/>
            <person name="Idonuma A."/>
            <person name="Iijima M."/>
            <person name="Ikeda M."/>
            <person name="Ikeno M."/>
            <person name="Ito K."/>
            <person name="Ito S."/>
            <person name="Ito T."/>
            <person name="Ito Y."/>
            <person name="Ito Y."/>
            <person name="Iwabuchi A."/>
            <person name="Kamiya K."/>
            <person name="Karasawa W."/>
            <person name="Kurita K."/>
            <person name="Katagiri S."/>
            <person name="Kikuta A."/>
            <person name="Kobayashi H."/>
            <person name="Kobayashi N."/>
            <person name="Machita K."/>
            <person name="Maehara T."/>
            <person name="Masukawa M."/>
            <person name="Mizubayashi T."/>
            <person name="Mukai Y."/>
            <person name="Nagasaki H."/>
            <person name="Nagata Y."/>
            <person name="Naito S."/>
            <person name="Nakashima M."/>
            <person name="Nakama Y."/>
            <person name="Nakamichi Y."/>
            <person name="Nakamura M."/>
            <person name="Meguro A."/>
            <person name="Negishi M."/>
            <person name="Ohta I."/>
            <person name="Ohta T."/>
            <person name="Okamoto M."/>
            <person name="Ono N."/>
            <person name="Saji S."/>
            <person name="Sakaguchi M."/>
            <person name="Sakai K."/>
            <person name="Shibata M."/>
            <person name="Shimokawa T."/>
            <person name="Song J."/>
            <person name="Takazaki Y."/>
            <person name="Terasawa K."/>
            <person name="Tsugane M."/>
            <person name="Tsuji K."/>
            <person name="Ueda S."/>
            <person name="Waki K."/>
            <person name="Yamagata H."/>
            <person name="Yamamoto M."/>
            <person name="Yamamoto S."/>
            <person name="Yamane H."/>
            <person name="Yoshiki S."/>
            <person name="Yoshihara R."/>
            <person name="Yukawa K."/>
            <person name="Zhong H."/>
            <person name="Yano M."/>
            <person name="Yuan Q."/>
            <person name="Ouyang S."/>
            <person name="Liu J."/>
            <person name="Jones K.M."/>
            <person name="Gansberger K."/>
            <person name="Moffat K."/>
            <person name="Hill J."/>
            <person name="Bera J."/>
            <person name="Fadrosh D."/>
            <person name="Jin S."/>
            <person name="Johri S."/>
            <person name="Kim M."/>
            <person name="Overton L."/>
            <person name="Reardon M."/>
            <person name="Tsitrin T."/>
            <person name="Vuong H."/>
            <person name="Weaver B."/>
            <person name="Ciecko A."/>
            <person name="Tallon L."/>
            <person name="Jackson J."/>
            <person name="Pai G."/>
            <person name="Aken S.V."/>
            <person name="Utterback T."/>
            <person name="Reidmuller S."/>
            <person name="Feldblyum T."/>
            <person name="Hsiao J."/>
            <person name="Zismann V."/>
            <person name="Iobst S."/>
            <person name="de Vazeille A.R."/>
            <person name="Buell C.R."/>
            <person name="Ying K."/>
            <person name="Li Y."/>
            <person name="Lu T."/>
            <person name="Huang Y."/>
            <person name="Zhao Q."/>
            <person name="Feng Q."/>
            <person name="Zhang L."/>
            <person name="Zhu J."/>
            <person name="Weng Q."/>
            <person name="Mu J."/>
            <person name="Lu Y."/>
            <person name="Fan D."/>
            <person name="Liu Y."/>
            <person name="Guan J."/>
            <person name="Zhang Y."/>
            <person name="Yu S."/>
            <person name="Liu X."/>
            <person name="Zhang Y."/>
            <person name="Hong G."/>
            <person name="Han B."/>
            <person name="Choisne N."/>
            <person name="Demange N."/>
            <person name="Orjeda G."/>
            <person name="Samain S."/>
            <person name="Cattolico L."/>
            <person name="Pelletier E."/>
            <person name="Couloux A."/>
            <person name="Segurens B."/>
            <person name="Wincker P."/>
            <person name="D'Hont A."/>
            <person name="Scarpelli C."/>
            <person name="Weissenbach J."/>
            <person name="Salanoubat M."/>
            <person name="Quetier F."/>
            <person name="Yu Y."/>
            <person name="Kim H.R."/>
            <person name="Rambo T."/>
            <person name="Currie J."/>
            <person name="Collura K."/>
            <person name="Luo M."/>
            <person name="Yang T."/>
            <person name="Ammiraju J.S.S."/>
            <person name="Engler F."/>
            <person name="Soderlund C."/>
            <person name="Wing R.A."/>
            <person name="Palmer L.E."/>
            <person name="de la Bastide M."/>
            <person name="Spiegel L."/>
            <person name="Nascimento L."/>
            <person name="Zutavern T."/>
            <person name="O'Shaughnessy A."/>
            <person name="Dike S."/>
            <person name="Dedhia N."/>
            <person name="Preston R."/>
            <person name="Balija V."/>
            <person name="McCombie W.R."/>
            <person name="Chow T."/>
            <person name="Chen H."/>
            <person name="Chung M."/>
            <person name="Chen C."/>
            <person name="Shaw J."/>
            <person name="Wu H."/>
            <person name="Hsiao K."/>
            <person name="Chao Y."/>
            <person name="Chu M."/>
            <person name="Cheng C."/>
            <person name="Hour A."/>
            <person name="Lee P."/>
            <person name="Lin S."/>
            <person name="Lin Y."/>
            <person name="Liou J."/>
            <person name="Liu S."/>
            <person name="Hsing Y."/>
            <person name="Raghuvanshi S."/>
            <person name="Mohanty A."/>
            <person name="Bharti A.K."/>
            <person name="Gaur A."/>
            <person name="Gupta V."/>
            <person name="Kumar D."/>
            <person name="Ravi V."/>
            <person name="Vij S."/>
            <person name="Kapur A."/>
            <person name="Khurana P."/>
            <person name="Khurana P."/>
            <person name="Khurana J.P."/>
            <person name="Tyagi A.K."/>
            <person name="Gaikwad K."/>
            <person name="Singh A."/>
            <person name="Dalal V."/>
            <person name="Srivastava S."/>
            <person name="Dixit A."/>
            <person name="Pal A.K."/>
            <person name="Ghazi I.A."/>
            <person name="Yadav M."/>
            <person name="Pandit A."/>
            <person name="Bhargava A."/>
            <person name="Sureshbabu K."/>
            <person name="Batra K."/>
            <person name="Sharma T.R."/>
            <person name="Mohapatra T."/>
            <person name="Singh N.K."/>
            <person name="Messing J."/>
            <person name="Nelson A.B."/>
            <person name="Fuks G."/>
            <person name="Kavchok S."/>
            <person name="Keizer G."/>
            <person name="Linton E."/>
            <person name="Llaca V."/>
            <person name="Song R."/>
            <person name="Tanyolac B."/>
            <person name="Young S."/>
            <person name="Ho-Il K."/>
            <person name="Hahn J.H."/>
            <person name="Sangsakoo G."/>
            <person name="Vanavichit A."/>
            <person name="de Mattos Luiz.A.T."/>
            <person name="Zimmer P.D."/>
            <person name="Malone G."/>
            <person name="Dellagostin O."/>
            <person name="de Oliveira A.C."/>
            <person name="Bevan M."/>
            <person name="Bancroft I."/>
            <person name="Minx P."/>
            <person name="Cordum H."/>
            <person name="Wilson R."/>
            <person name="Cheng Z."/>
            <person name="Jin W."/>
            <person name="Jiang J."/>
            <person name="Leong S.A."/>
            <person name="Iwama H."/>
            <person name="Gojobori T."/>
            <person name="Itoh T."/>
            <person name="Niimura Y."/>
            <person name="Fujii Y."/>
            <person name="Habara T."/>
            <person name="Sakai H."/>
            <person name="Sato Y."/>
            <person name="Wilson G."/>
            <person name="Kumar K."/>
            <person name="McCouch S."/>
            <person name="Juretic N."/>
            <person name="Hoen D."/>
            <person name="Wright S."/>
            <person name="Bruskiewich R."/>
            <person name="Bureau T."/>
            <person name="Miyao A."/>
            <person name="Hirochika H."/>
            <person name="Nishikawa T."/>
            <person name="Kadowaki K."/>
            <person name="Sugiura M."/>
            <person name="Burr B."/>
            <person name="Sasaki T."/>
        </authorList>
    </citation>
    <scope>NUCLEOTIDE SEQUENCE [LARGE SCALE GENOMIC DNA]</scope>
    <source>
        <strain evidence="3">cv. Nipponbare</strain>
    </source>
</reference>
<evidence type="ECO:0000313" key="2">
    <source>
        <dbReference type="EMBL" id="BAD36003.1"/>
    </source>
</evidence>
<name>Q69SN2_ORYSJ</name>
<protein>
    <submittedName>
        <fullName evidence="2">Uncharacterized protein</fullName>
    </submittedName>
</protein>
<accession>Q69SN2</accession>
<evidence type="ECO:0000313" key="3">
    <source>
        <dbReference type="Proteomes" id="UP000000763"/>
    </source>
</evidence>
<feature type="compositionally biased region" description="Basic residues" evidence="1">
    <location>
        <begin position="15"/>
        <end position="24"/>
    </location>
</feature>
<dbReference type="Proteomes" id="UP000000763">
    <property type="component" value="Chromosome 6"/>
</dbReference>
<feature type="region of interest" description="Disordered" evidence="1">
    <location>
        <begin position="1"/>
        <end position="24"/>
    </location>
</feature>
<reference evidence="3" key="2">
    <citation type="journal article" date="2008" name="Nucleic Acids Res.">
        <title>The rice annotation project database (RAP-DB): 2008 update.</title>
        <authorList>
            <consortium name="The rice annotation project (RAP)"/>
        </authorList>
    </citation>
    <scope>GENOME REANNOTATION</scope>
    <source>
        <strain evidence="3">cv. Nipponbare</strain>
    </source>
</reference>
<sequence length="75" mass="8339">MAAAGDHRGMGAASRRPRRRGRLRARRVAASWGPAVSRPCSQTLQLRKIRSTWRLKPTLGKASKASHIILEHIES</sequence>
<proteinExistence type="predicted"/>
<evidence type="ECO:0000256" key="1">
    <source>
        <dbReference type="SAM" id="MobiDB-lite"/>
    </source>
</evidence>
<dbReference type="AlphaFoldDB" id="Q69SN2"/>
<organism evidence="2 3">
    <name type="scientific">Oryza sativa subsp. japonica</name>
    <name type="common">Rice</name>
    <dbReference type="NCBI Taxonomy" id="39947"/>
    <lineage>
        <taxon>Eukaryota</taxon>
        <taxon>Viridiplantae</taxon>
        <taxon>Streptophyta</taxon>
        <taxon>Embryophyta</taxon>
        <taxon>Tracheophyta</taxon>
        <taxon>Spermatophyta</taxon>
        <taxon>Magnoliopsida</taxon>
        <taxon>Liliopsida</taxon>
        <taxon>Poales</taxon>
        <taxon>Poaceae</taxon>
        <taxon>BOP clade</taxon>
        <taxon>Oryzoideae</taxon>
        <taxon>Oryzeae</taxon>
        <taxon>Oryzinae</taxon>
        <taxon>Oryza</taxon>
        <taxon>Oryza sativa</taxon>
    </lineage>
</organism>